<dbReference type="GO" id="GO:0000338">
    <property type="term" value="P:protein deneddylation"/>
    <property type="evidence" value="ECO:0007669"/>
    <property type="project" value="TreeGrafter"/>
</dbReference>
<dbReference type="PROSITE" id="PS50600">
    <property type="entry name" value="ULP_PROTEASE"/>
    <property type="match status" value="1"/>
</dbReference>
<dbReference type="GO" id="GO:0019784">
    <property type="term" value="F:deNEDDylase activity"/>
    <property type="evidence" value="ECO:0007669"/>
    <property type="project" value="InterPro"/>
</dbReference>
<comment type="caution">
    <text evidence="7">The sequence shown here is derived from an EMBL/GenBank/DDBJ whole genome shotgun (WGS) entry which is preliminary data.</text>
</comment>
<organism evidence="7 8">
    <name type="scientific">Conger conger</name>
    <name type="common">Conger eel</name>
    <name type="synonym">Muraena conger</name>
    <dbReference type="NCBI Taxonomy" id="82655"/>
    <lineage>
        <taxon>Eukaryota</taxon>
        <taxon>Metazoa</taxon>
        <taxon>Chordata</taxon>
        <taxon>Craniata</taxon>
        <taxon>Vertebrata</taxon>
        <taxon>Euteleostomi</taxon>
        <taxon>Actinopterygii</taxon>
        <taxon>Neopterygii</taxon>
        <taxon>Teleostei</taxon>
        <taxon>Anguilliformes</taxon>
        <taxon>Congridae</taxon>
        <taxon>Conger</taxon>
    </lineage>
</organism>
<dbReference type="EMBL" id="JAFJMO010000017">
    <property type="protein sequence ID" value="KAJ8252312.1"/>
    <property type="molecule type" value="Genomic_DNA"/>
</dbReference>
<dbReference type="PANTHER" id="PTHR46468:SF1">
    <property type="entry name" value="SENTRIN-SPECIFIC PROTEASE 8"/>
    <property type="match status" value="1"/>
</dbReference>
<name>A0A9Q1CXM1_CONCO</name>
<dbReference type="InterPro" id="IPR038765">
    <property type="entry name" value="Papain-like_cys_pep_sf"/>
</dbReference>
<dbReference type="OrthoDB" id="5065855at2759"/>
<dbReference type="SUPFAM" id="SSF54001">
    <property type="entry name" value="Cysteine proteinases"/>
    <property type="match status" value="1"/>
</dbReference>
<dbReference type="Gene3D" id="3.40.395.10">
    <property type="entry name" value="Adenoviral Proteinase, Chain A"/>
    <property type="match status" value="1"/>
</dbReference>
<evidence type="ECO:0000313" key="8">
    <source>
        <dbReference type="Proteomes" id="UP001152803"/>
    </source>
</evidence>
<evidence type="ECO:0000256" key="5">
    <source>
        <dbReference type="SAM" id="MobiDB-lite"/>
    </source>
</evidence>
<feature type="compositionally biased region" description="Polar residues" evidence="5">
    <location>
        <begin position="131"/>
        <end position="142"/>
    </location>
</feature>
<keyword evidence="8" id="KW-1185">Reference proteome</keyword>
<dbReference type="Pfam" id="PF02902">
    <property type="entry name" value="Peptidase_C48"/>
    <property type="match status" value="1"/>
</dbReference>
<evidence type="ECO:0000313" key="7">
    <source>
        <dbReference type="EMBL" id="KAJ8252312.1"/>
    </source>
</evidence>
<evidence type="ECO:0000259" key="6">
    <source>
        <dbReference type="PROSITE" id="PS50600"/>
    </source>
</evidence>
<proteinExistence type="inferred from homology"/>
<dbReference type="GO" id="GO:0008234">
    <property type="term" value="F:cysteine-type peptidase activity"/>
    <property type="evidence" value="ECO:0007669"/>
    <property type="project" value="UniProtKB-KW"/>
</dbReference>
<feature type="region of interest" description="Disordered" evidence="5">
    <location>
        <begin position="694"/>
        <end position="832"/>
    </location>
</feature>
<feature type="region of interest" description="Disordered" evidence="5">
    <location>
        <begin position="625"/>
        <end position="676"/>
    </location>
</feature>
<keyword evidence="3" id="KW-0378">Hydrolase</keyword>
<gene>
    <name evidence="7" type="ORF">COCON_G00216240</name>
</gene>
<evidence type="ECO:0000256" key="2">
    <source>
        <dbReference type="ARBA" id="ARBA00022670"/>
    </source>
</evidence>
<reference evidence="7" key="1">
    <citation type="journal article" date="2023" name="Science">
        <title>Genome structures resolve the early diversification of teleost fishes.</title>
        <authorList>
            <person name="Parey E."/>
            <person name="Louis A."/>
            <person name="Montfort J."/>
            <person name="Bouchez O."/>
            <person name="Roques C."/>
            <person name="Iampietro C."/>
            <person name="Lluch J."/>
            <person name="Castinel A."/>
            <person name="Donnadieu C."/>
            <person name="Desvignes T."/>
            <person name="Floi Bucao C."/>
            <person name="Jouanno E."/>
            <person name="Wen M."/>
            <person name="Mejri S."/>
            <person name="Dirks R."/>
            <person name="Jansen H."/>
            <person name="Henkel C."/>
            <person name="Chen W.J."/>
            <person name="Zahm M."/>
            <person name="Cabau C."/>
            <person name="Klopp C."/>
            <person name="Thompson A.W."/>
            <person name="Robinson-Rechavi M."/>
            <person name="Braasch I."/>
            <person name="Lecointre G."/>
            <person name="Bobe J."/>
            <person name="Postlethwait J.H."/>
            <person name="Berthelot C."/>
            <person name="Roest Crollius H."/>
            <person name="Guiguen Y."/>
        </authorList>
    </citation>
    <scope>NUCLEOTIDE SEQUENCE</scope>
    <source>
        <strain evidence="7">Concon-B</strain>
    </source>
</reference>
<keyword evidence="2" id="KW-0645">Protease</keyword>
<dbReference type="GO" id="GO:0006508">
    <property type="term" value="P:proteolysis"/>
    <property type="evidence" value="ECO:0007669"/>
    <property type="project" value="UniProtKB-KW"/>
</dbReference>
<dbReference type="InterPro" id="IPR003653">
    <property type="entry name" value="Peptidase_C48_C"/>
</dbReference>
<dbReference type="InterPro" id="IPR044613">
    <property type="entry name" value="Nep1/2-like"/>
</dbReference>
<protein>
    <recommendedName>
        <fullName evidence="6">Ubiquitin-like protease family profile domain-containing protein</fullName>
    </recommendedName>
</protein>
<dbReference type="PANTHER" id="PTHR46468">
    <property type="entry name" value="SENTRIN-SPECIFIC PROTEASE 8"/>
    <property type="match status" value="1"/>
</dbReference>
<keyword evidence="4" id="KW-0788">Thiol protease</keyword>
<dbReference type="AlphaFoldDB" id="A0A9Q1CXM1"/>
<feature type="compositionally biased region" description="Basic and acidic residues" evidence="5">
    <location>
        <begin position="719"/>
        <end position="728"/>
    </location>
</feature>
<sequence>MACVRQESYAAACLPRAGLYFLAVSEALMQGFHRWVEMEVEVRNAKPVPCHSCSPFLLINGPVWGTGTVGEQSRGLVTQPPMEERHLLVPLSQPYRKRLEETAPPPLLEVTELQQSHAGERLCQRSSWQLRSLQPQPRVQSSTDRRPAATKEKHIKHSSLCNPSAMIIYAPNSTFLTSAAYRSSSTVTPSLMARCGLFFHGCYTSAIIMNNPEKGCDKWRRKAGELARGGNYGKGGNYSENCGGGRKLRGRGFADNFTRPVDTSLSLKMDPVVLSYQDSLLRCSDLALLEGPHWLNDQVIGFAFEYFATEPFKSLSEVACFISPEVTQFIKCASSQDELALFLEPLGLASRRWVFLAVNDNSHQSAGGSHWSLLLYQREENRFSHYDSQSGGNALHARRIAAKLEAFLGAGGKVQFSEEPAPAQQNSYDCGMYVICNAEALCQLAKQEGAPHPLTQITPSYITQKRAECAVSMSPEMNCVELLGEAAPPGSLVLVVRAGVFLLLSTRPHGERWGEQARAPAIRLQPRWLPPHSTPLEQQRAPGTQALLSQDLRHLESCHPFGSSARRSAPGEGCFQQLPNFPQLLINNAGPVRAGVSGPRPAGEDVRNTGRLFLARSEPGGALECCSLSPRQTHSRRSPPNPYPVPRPPRRPETHCAIGDGVGEKQMSGNGPLRDVEGERRSFHLRLHGAAEQAEAGLSFSSQTQPTLHLRPGPLWSSSEKHSTERRAPRTVGQGRPSQVGPAFPSAVLTNSPRGPGPLSAPPKNSLIPKERAIKPIPGAQQSISHQPRNVPSRTTQAEEQNQIPSAQTRRGKRLNAPEEERATPCHLHNCG</sequence>
<evidence type="ECO:0000256" key="1">
    <source>
        <dbReference type="ARBA" id="ARBA00005234"/>
    </source>
</evidence>
<accession>A0A9Q1CXM1</accession>
<feature type="domain" description="Ubiquitin-like protease family profile" evidence="6">
    <location>
        <begin position="279"/>
        <end position="441"/>
    </location>
</feature>
<dbReference type="Proteomes" id="UP001152803">
    <property type="component" value="Unassembled WGS sequence"/>
</dbReference>
<evidence type="ECO:0000256" key="3">
    <source>
        <dbReference type="ARBA" id="ARBA00022801"/>
    </source>
</evidence>
<evidence type="ECO:0000256" key="4">
    <source>
        <dbReference type="ARBA" id="ARBA00022807"/>
    </source>
</evidence>
<comment type="similarity">
    <text evidence="1">Belongs to the peptidase C48 family.</text>
</comment>
<feature type="region of interest" description="Disordered" evidence="5">
    <location>
        <begin position="131"/>
        <end position="156"/>
    </location>
</feature>
<feature type="compositionally biased region" description="Basic and acidic residues" evidence="5">
    <location>
        <begin position="143"/>
        <end position="152"/>
    </location>
</feature>
<feature type="compositionally biased region" description="Polar residues" evidence="5">
    <location>
        <begin position="780"/>
        <end position="809"/>
    </location>
</feature>